<gene>
    <name evidence="1" type="ORF">KCH_77550</name>
</gene>
<evidence type="ECO:0000313" key="2">
    <source>
        <dbReference type="Proteomes" id="UP000027178"/>
    </source>
</evidence>
<dbReference type="OrthoDB" id="3218567at2"/>
<organism evidence="1 2">
    <name type="scientific">Kitasatospora cheerisanensis KCTC 2395</name>
    <dbReference type="NCBI Taxonomy" id="1348663"/>
    <lineage>
        <taxon>Bacteria</taxon>
        <taxon>Bacillati</taxon>
        <taxon>Actinomycetota</taxon>
        <taxon>Actinomycetes</taxon>
        <taxon>Kitasatosporales</taxon>
        <taxon>Streptomycetaceae</taxon>
        <taxon>Kitasatospora</taxon>
    </lineage>
</organism>
<accession>A0A066YH35</accession>
<dbReference type="SUPFAM" id="SSF48452">
    <property type="entry name" value="TPR-like"/>
    <property type="match status" value="1"/>
</dbReference>
<dbReference type="AlphaFoldDB" id="A0A066YH35"/>
<dbReference type="HOGENOM" id="CLU_2154988_0_0_11"/>
<dbReference type="Pfam" id="PF13374">
    <property type="entry name" value="TPR_10"/>
    <property type="match status" value="1"/>
</dbReference>
<reference evidence="1 2" key="1">
    <citation type="submission" date="2014-05" db="EMBL/GenBank/DDBJ databases">
        <title>Draft Genome Sequence of Kitasatospora cheerisanensis KCTC 2395.</title>
        <authorList>
            <person name="Nam D.H."/>
        </authorList>
    </citation>
    <scope>NUCLEOTIDE SEQUENCE [LARGE SCALE GENOMIC DNA]</scope>
    <source>
        <strain evidence="1 2">KCTC 2395</strain>
    </source>
</reference>
<dbReference type="PATRIC" id="fig|1348663.4.peg.7475"/>
<protein>
    <submittedName>
        <fullName evidence="1">Tetratricopeptide repeat family protein</fullName>
    </submittedName>
</protein>
<name>A0A066YH35_9ACTN</name>
<dbReference type="eggNOG" id="COG0457">
    <property type="taxonomic scope" value="Bacteria"/>
</dbReference>
<evidence type="ECO:0000313" key="1">
    <source>
        <dbReference type="EMBL" id="KDN80467.1"/>
    </source>
</evidence>
<comment type="caution">
    <text evidence="1">The sequence shown here is derived from an EMBL/GenBank/DDBJ whole genome shotgun (WGS) entry which is preliminary data.</text>
</comment>
<keyword evidence="2" id="KW-1185">Reference proteome</keyword>
<proteinExistence type="predicted"/>
<dbReference type="InterPro" id="IPR011990">
    <property type="entry name" value="TPR-like_helical_dom_sf"/>
</dbReference>
<sequence length="111" mass="11655">MPGLAGSLNNLSVRLGDAGRSEEGLAAVREAAGHYRTLVAANPDAHLPGLASALSNLAVRLGAVGRREEGLAAVQEAVTIRRTLTETYPNVFEPDLQQSLNVAVWLEGLDP</sequence>
<dbReference type="EMBL" id="JNBY01000175">
    <property type="protein sequence ID" value="KDN80467.1"/>
    <property type="molecule type" value="Genomic_DNA"/>
</dbReference>
<dbReference type="Proteomes" id="UP000027178">
    <property type="component" value="Unassembled WGS sequence"/>
</dbReference>
<dbReference type="Gene3D" id="1.25.40.10">
    <property type="entry name" value="Tetratricopeptide repeat domain"/>
    <property type="match status" value="1"/>
</dbReference>